<dbReference type="Pfam" id="PF02373">
    <property type="entry name" value="JmjC"/>
    <property type="match status" value="1"/>
</dbReference>
<proteinExistence type="predicted"/>
<name>A0AAN6GA26_9BASI</name>
<keyword evidence="7" id="KW-1185">Reference proteome</keyword>
<dbReference type="AlphaFoldDB" id="A0AAN6GA26"/>
<organism evidence="6 7">
    <name type="scientific">Tilletia horrida</name>
    <dbReference type="NCBI Taxonomy" id="155126"/>
    <lineage>
        <taxon>Eukaryota</taxon>
        <taxon>Fungi</taxon>
        <taxon>Dikarya</taxon>
        <taxon>Basidiomycota</taxon>
        <taxon>Ustilaginomycotina</taxon>
        <taxon>Exobasidiomycetes</taxon>
        <taxon>Tilletiales</taxon>
        <taxon>Tilletiaceae</taxon>
        <taxon>Tilletia</taxon>
    </lineage>
</organism>
<gene>
    <name evidence="6" type="ORF">OC842_005457</name>
</gene>
<dbReference type="GO" id="GO:0031490">
    <property type="term" value="F:chromatin DNA binding"/>
    <property type="evidence" value="ECO:0007669"/>
    <property type="project" value="TreeGrafter"/>
</dbReference>
<dbReference type="PANTHER" id="PTHR12549:SF38">
    <property type="entry name" value="JMJC DOMAIN-CONTAINING HISTONE DEMETHYLASE 2, ISOFORM A"/>
    <property type="match status" value="1"/>
</dbReference>
<dbReference type="Proteomes" id="UP001176521">
    <property type="component" value="Unassembled WGS sequence"/>
</dbReference>
<dbReference type="InterPro" id="IPR045109">
    <property type="entry name" value="LSDs-like"/>
</dbReference>
<sequence>MIDSSECCWQGLRAVVPAKVGTAQHEAYPSSVSAAFVSRPFYIISCDAPLGRPSQTSAHPSLPESDLTVLKYGIASSLEDRLALEANICATAHQGLIGRSDAYASRVTCEGCSRSLMAASRLCLRCGLELCPTCFTALVVKELSRQQSASNGVHTTRTFDDFLACRASDSGSSNAFSTHEPRHFGSVSQIDPIQLTWMSGAAGMTTKLLRDEYCKVREQGLARIGQACTIGLLRQESTNATRPHYRADTSQLQLPNSLWTSFEHMVGQLLNYTDRPVVFDAQGGRWEAKDIIQSFVKHDGLRVRVLSGNAESWMDLTPKQVLEALKGKNSKIQWLSLRDFPTDEDLSQIAPRLDRGFRAGIGNPSVENQAASGEVALFASSITWRDAQAKVYAASASESSIATTSAHVDEAMAFNYCLWVHTDDGVAAEWTIFAAEDFDTVVQAYSEEYGIEHSDVHPIFGQRREFEPAFIENLRQKHGVRPWVVPQRAGQVVMVPQGSIHQVRNLSACFKIAIDVLPPTQASAAARLSDRRAVETTLSGPRSVSALGRDGLTLFPTLLDAFLNLLPQEASSSAAKEHGGPSSPAVFALSAGQLELISSALHSQQRLQSQMNAMQRNMERVSQALAQIKNRERNTTEHTVTRQDVDAIITERLKQMFLSQLEDLQYKESPPKRPRAE</sequence>
<dbReference type="Gene3D" id="2.60.120.650">
    <property type="entry name" value="Cupin"/>
    <property type="match status" value="1"/>
</dbReference>
<dbReference type="GO" id="GO:0046872">
    <property type="term" value="F:metal ion binding"/>
    <property type="evidence" value="ECO:0007669"/>
    <property type="project" value="UniProtKB-KW"/>
</dbReference>
<dbReference type="PANTHER" id="PTHR12549">
    <property type="entry name" value="JMJC DOMAIN-CONTAINING HISTONE DEMETHYLATION PROTEIN"/>
    <property type="match status" value="1"/>
</dbReference>
<comment type="caution">
    <text evidence="6">The sequence shown here is derived from an EMBL/GenBank/DDBJ whole genome shotgun (WGS) entry which is preliminary data.</text>
</comment>
<protein>
    <recommendedName>
        <fullName evidence="5">JmjC domain-containing protein</fullName>
    </recommendedName>
</protein>
<dbReference type="GO" id="GO:0003712">
    <property type="term" value="F:transcription coregulator activity"/>
    <property type="evidence" value="ECO:0007669"/>
    <property type="project" value="TreeGrafter"/>
</dbReference>
<evidence type="ECO:0000256" key="4">
    <source>
        <dbReference type="SAM" id="Coils"/>
    </source>
</evidence>
<dbReference type="GO" id="GO:0006357">
    <property type="term" value="P:regulation of transcription by RNA polymerase II"/>
    <property type="evidence" value="ECO:0007669"/>
    <property type="project" value="TreeGrafter"/>
</dbReference>
<keyword evidence="4" id="KW-0175">Coiled coil</keyword>
<evidence type="ECO:0000256" key="1">
    <source>
        <dbReference type="ARBA" id="ARBA00004123"/>
    </source>
</evidence>
<dbReference type="GO" id="GO:0000118">
    <property type="term" value="C:histone deacetylase complex"/>
    <property type="evidence" value="ECO:0007669"/>
    <property type="project" value="TreeGrafter"/>
</dbReference>
<dbReference type="PROSITE" id="PS51184">
    <property type="entry name" value="JMJC"/>
    <property type="match status" value="1"/>
</dbReference>
<evidence type="ECO:0000256" key="2">
    <source>
        <dbReference type="ARBA" id="ARBA00022723"/>
    </source>
</evidence>
<comment type="subcellular location">
    <subcellularLocation>
        <location evidence="1">Nucleus</location>
    </subcellularLocation>
</comment>
<evidence type="ECO:0000256" key="3">
    <source>
        <dbReference type="ARBA" id="ARBA00023242"/>
    </source>
</evidence>
<dbReference type="SUPFAM" id="SSF51197">
    <property type="entry name" value="Clavaminate synthase-like"/>
    <property type="match status" value="1"/>
</dbReference>
<dbReference type="SMART" id="SM00558">
    <property type="entry name" value="JmjC"/>
    <property type="match status" value="1"/>
</dbReference>
<dbReference type="EMBL" id="JAPDMQ010000391">
    <property type="protein sequence ID" value="KAK0525594.1"/>
    <property type="molecule type" value="Genomic_DNA"/>
</dbReference>
<dbReference type="GO" id="GO:0032454">
    <property type="term" value="F:histone H3K9 demethylase activity"/>
    <property type="evidence" value="ECO:0007669"/>
    <property type="project" value="InterPro"/>
</dbReference>
<keyword evidence="2" id="KW-0479">Metal-binding</keyword>
<keyword evidence="3" id="KW-0539">Nucleus</keyword>
<reference evidence="6" key="1">
    <citation type="journal article" date="2023" name="PhytoFront">
        <title>Draft Genome Resources of Seven Strains of Tilletia horrida, Causal Agent of Kernel Smut of Rice.</title>
        <authorList>
            <person name="Khanal S."/>
            <person name="Antony Babu S."/>
            <person name="Zhou X.G."/>
        </authorList>
    </citation>
    <scope>NUCLEOTIDE SEQUENCE</scope>
    <source>
        <strain evidence="6">TX3</strain>
    </source>
</reference>
<evidence type="ECO:0000313" key="7">
    <source>
        <dbReference type="Proteomes" id="UP001176521"/>
    </source>
</evidence>
<dbReference type="GO" id="GO:0000785">
    <property type="term" value="C:chromatin"/>
    <property type="evidence" value="ECO:0007669"/>
    <property type="project" value="TreeGrafter"/>
</dbReference>
<evidence type="ECO:0000313" key="6">
    <source>
        <dbReference type="EMBL" id="KAK0525594.1"/>
    </source>
</evidence>
<dbReference type="InterPro" id="IPR003347">
    <property type="entry name" value="JmjC_dom"/>
</dbReference>
<feature type="domain" description="JmjC" evidence="5">
    <location>
        <begin position="364"/>
        <end position="533"/>
    </location>
</feature>
<evidence type="ECO:0000259" key="5">
    <source>
        <dbReference type="PROSITE" id="PS51184"/>
    </source>
</evidence>
<feature type="coiled-coil region" evidence="4">
    <location>
        <begin position="604"/>
        <end position="631"/>
    </location>
</feature>
<accession>A0AAN6GA26</accession>